<feature type="non-terminal residue" evidence="2">
    <location>
        <position position="1"/>
    </location>
</feature>
<feature type="compositionally biased region" description="Polar residues" evidence="1">
    <location>
        <begin position="48"/>
        <end position="61"/>
    </location>
</feature>
<evidence type="ECO:0000313" key="2">
    <source>
        <dbReference type="EMBL" id="PAA69801.1"/>
    </source>
</evidence>
<organism evidence="2 3">
    <name type="scientific">Macrostomum lignano</name>
    <dbReference type="NCBI Taxonomy" id="282301"/>
    <lineage>
        <taxon>Eukaryota</taxon>
        <taxon>Metazoa</taxon>
        <taxon>Spiralia</taxon>
        <taxon>Lophotrochozoa</taxon>
        <taxon>Platyhelminthes</taxon>
        <taxon>Rhabditophora</taxon>
        <taxon>Macrostomorpha</taxon>
        <taxon>Macrostomida</taxon>
        <taxon>Macrostomidae</taxon>
        <taxon>Macrostomum</taxon>
    </lineage>
</organism>
<keyword evidence="3" id="KW-1185">Reference proteome</keyword>
<evidence type="ECO:0000313" key="3">
    <source>
        <dbReference type="Proteomes" id="UP000215902"/>
    </source>
</evidence>
<dbReference type="EMBL" id="NIVC01001290">
    <property type="protein sequence ID" value="PAA69801.1"/>
    <property type="molecule type" value="Genomic_DNA"/>
</dbReference>
<protein>
    <submittedName>
        <fullName evidence="2">Uncharacterized protein</fullName>
    </submittedName>
</protein>
<feature type="region of interest" description="Disordered" evidence="1">
    <location>
        <begin position="41"/>
        <end position="61"/>
    </location>
</feature>
<proteinExistence type="predicted"/>
<comment type="caution">
    <text evidence="2">The sequence shown here is derived from an EMBL/GenBank/DDBJ whole genome shotgun (WGS) entry which is preliminary data.</text>
</comment>
<sequence length="61" mass="6889">PAIDTRIPSHRLVQHYYSPDSQEKTEEEMKEFEEELLKRAAKVRNPGGSANNASATPDSDF</sequence>
<name>A0A267F7P8_9PLAT</name>
<dbReference type="AlphaFoldDB" id="A0A267F7P8"/>
<evidence type="ECO:0000256" key="1">
    <source>
        <dbReference type="SAM" id="MobiDB-lite"/>
    </source>
</evidence>
<dbReference type="Proteomes" id="UP000215902">
    <property type="component" value="Unassembled WGS sequence"/>
</dbReference>
<accession>A0A267F7P8</accession>
<gene>
    <name evidence="2" type="ORF">BOX15_Mlig031657g1</name>
</gene>
<reference evidence="2 3" key="1">
    <citation type="submission" date="2017-06" db="EMBL/GenBank/DDBJ databases">
        <title>A platform for efficient transgenesis in Macrostomum lignano, a flatworm model organism for stem cell research.</title>
        <authorList>
            <person name="Berezikov E."/>
        </authorList>
    </citation>
    <scope>NUCLEOTIDE SEQUENCE [LARGE SCALE GENOMIC DNA]</scope>
    <source>
        <strain evidence="2">DV1</strain>
        <tissue evidence="2">Whole organism</tissue>
    </source>
</reference>